<gene>
    <name evidence="12" type="ORF">L0U88_18235</name>
</gene>
<evidence type="ECO:0000313" key="12">
    <source>
        <dbReference type="EMBL" id="MCF1716587.1"/>
    </source>
</evidence>
<dbReference type="Proteomes" id="UP001200145">
    <property type="component" value="Unassembled WGS sequence"/>
</dbReference>
<comment type="caution">
    <text evidence="12">The sequence shown here is derived from an EMBL/GenBank/DDBJ whole genome shotgun (WGS) entry which is preliminary data.</text>
</comment>
<proteinExistence type="inferred from homology"/>
<dbReference type="SUPFAM" id="SSF53383">
    <property type="entry name" value="PLP-dependent transferases"/>
    <property type="match status" value="1"/>
</dbReference>
<evidence type="ECO:0000256" key="7">
    <source>
        <dbReference type="ARBA" id="ARBA00023004"/>
    </source>
</evidence>
<dbReference type="PROSITE" id="PS00595">
    <property type="entry name" value="AA_TRANSFER_CLASS_5"/>
    <property type="match status" value="1"/>
</dbReference>
<evidence type="ECO:0000259" key="11">
    <source>
        <dbReference type="Pfam" id="PF00266"/>
    </source>
</evidence>
<dbReference type="GO" id="GO:0031071">
    <property type="term" value="F:cysteine desulfurase activity"/>
    <property type="evidence" value="ECO:0007669"/>
    <property type="project" value="UniProtKB-EC"/>
</dbReference>
<dbReference type="InterPro" id="IPR020578">
    <property type="entry name" value="Aminotrans_V_PyrdxlP_BS"/>
</dbReference>
<dbReference type="EC" id="2.8.1.7" evidence="3"/>
<sequence>METPFQVPVYLDNNATTPMDPRVLEAMMPYFTKQFGNAASRSHAYGWAAEEAVELAREQVARLIGAIPQEIVFTSGATEGVNLAIKGVAEMYTSKGNHIITCQTEHKAVIDTCKHLEKKGLEITWLPVDATGMINLQELEAAIRPTTILIAIMYANNETGVIHPVREIGAIAKKHGVLFFTDATQAAGKIPVDVETDHIDILTLSAHKIYGPKGAGAVYVRRRDPRVRLTAQMDGGGHERGMRSGTLNVPGIVGLGKAADLCRLEMEAEAARLTTLRNRLQEGILSLPGVVLNGHPSNRLPHTLNISFPDRDSNSLLLQFNKKLALSAGSACTSATLEPSYVLKAMGFSDERSYSALRFGLGRFTTEAEIEWVRELFRQELGS</sequence>
<dbReference type="Gene3D" id="3.90.1150.10">
    <property type="entry name" value="Aspartate Aminotransferase, domain 1"/>
    <property type="match status" value="1"/>
</dbReference>
<name>A0ABS9BNF2_9BACT</name>
<organism evidence="12 13">
    <name type="scientific">Flavihumibacter fluminis</name>
    <dbReference type="NCBI Taxonomy" id="2909236"/>
    <lineage>
        <taxon>Bacteria</taxon>
        <taxon>Pseudomonadati</taxon>
        <taxon>Bacteroidota</taxon>
        <taxon>Chitinophagia</taxon>
        <taxon>Chitinophagales</taxon>
        <taxon>Chitinophagaceae</taxon>
        <taxon>Flavihumibacter</taxon>
    </lineage>
</organism>
<keyword evidence="4 12" id="KW-0808">Transferase</keyword>
<evidence type="ECO:0000313" key="13">
    <source>
        <dbReference type="Proteomes" id="UP001200145"/>
    </source>
</evidence>
<evidence type="ECO:0000256" key="9">
    <source>
        <dbReference type="ARBA" id="ARBA00050776"/>
    </source>
</evidence>
<accession>A0ABS9BNF2</accession>
<evidence type="ECO:0000256" key="3">
    <source>
        <dbReference type="ARBA" id="ARBA00012239"/>
    </source>
</evidence>
<dbReference type="InterPro" id="IPR015424">
    <property type="entry name" value="PyrdxlP-dep_Trfase"/>
</dbReference>
<comment type="similarity">
    <text evidence="2">Belongs to the class-V pyridoxal-phosphate-dependent aminotransferase family. NifS/IscS subfamily.</text>
</comment>
<evidence type="ECO:0000256" key="1">
    <source>
        <dbReference type="ARBA" id="ARBA00001933"/>
    </source>
</evidence>
<evidence type="ECO:0000256" key="5">
    <source>
        <dbReference type="ARBA" id="ARBA00022723"/>
    </source>
</evidence>
<dbReference type="InterPro" id="IPR015422">
    <property type="entry name" value="PyrdxlP-dep_Trfase_small"/>
</dbReference>
<reference evidence="12 13" key="1">
    <citation type="submission" date="2022-01" db="EMBL/GenBank/DDBJ databases">
        <title>Flavihumibacter sp. nov., isolated from sediment of a river.</title>
        <authorList>
            <person name="Liu H."/>
        </authorList>
    </citation>
    <scope>NUCLEOTIDE SEQUENCE [LARGE SCALE GENOMIC DNA]</scope>
    <source>
        <strain evidence="12 13">RY-1</strain>
    </source>
</reference>
<dbReference type="PANTHER" id="PTHR11601:SF34">
    <property type="entry name" value="CYSTEINE DESULFURASE"/>
    <property type="match status" value="1"/>
</dbReference>
<keyword evidence="13" id="KW-1185">Reference proteome</keyword>
<dbReference type="RefSeq" id="WP_234867887.1">
    <property type="nucleotide sequence ID" value="NZ_JAKEVY010000005.1"/>
</dbReference>
<comment type="catalytic activity">
    <reaction evidence="9">
        <text>(sulfur carrier)-H + L-cysteine = (sulfur carrier)-SH + L-alanine</text>
        <dbReference type="Rhea" id="RHEA:43892"/>
        <dbReference type="Rhea" id="RHEA-COMP:14737"/>
        <dbReference type="Rhea" id="RHEA-COMP:14739"/>
        <dbReference type="ChEBI" id="CHEBI:29917"/>
        <dbReference type="ChEBI" id="CHEBI:35235"/>
        <dbReference type="ChEBI" id="CHEBI:57972"/>
        <dbReference type="ChEBI" id="CHEBI:64428"/>
        <dbReference type="EC" id="2.8.1.7"/>
    </reaction>
</comment>
<keyword evidence="7" id="KW-0408">Iron</keyword>
<keyword evidence="8" id="KW-0411">Iron-sulfur</keyword>
<evidence type="ECO:0000256" key="10">
    <source>
        <dbReference type="RuleBase" id="RU004504"/>
    </source>
</evidence>
<dbReference type="InterPro" id="IPR016454">
    <property type="entry name" value="Cysteine_dSase"/>
</dbReference>
<evidence type="ECO:0000256" key="8">
    <source>
        <dbReference type="ARBA" id="ARBA00023014"/>
    </source>
</evidence>
<evidence type="ECO:0000256" key="6">
    <source>
        <dbReference type="ARBA" id="ARBA00022898"/>
    </source>
</evidence>
<keyword evidence="6" id="KW-0663">Pyridoxal phosphate</keyword>
<keyword evidence="5" id="KW-0479">Metal-binding</keyword>
<evidence type="ECO:0000256" key="4">
    <source>
        <dbReference type="ARBA" id="ARBA00022679"/>
    </source>
</evidence>
<dbReference type="NCBIfam" id="NF010611">
    <property type="entry name" value="PRK14012.1"/>
    <property type="match status" value="1"/>
</dbReference>
<dbReference type="Pfam" id="PF00266">
    <property type="entry name" value="Aminotran_5"/>
    <property type="match status" value="1"/>
</dbReference>
<feature type="domain" description="Aminotransferase class V" evidence="11">
    <location>
        <begin position="9"/>
        <end position="371"/>
    </location>
</feature>
<dbReference type="InterPro" id="IPR000192">
    <property type="entry name" value="Aminotrans_V_dom"/>
</dbReference>
<dbReference type="NCBIfam" id="NF002806">
    <property type="entry name" value="PRK02948.1"/>
    <property type="match status" value="1"/>
</dbReference>
<dbReference type="InterPro" id="IPR015421">
    <property type="entry name" value="PyrdxlP-dep_Trfase_major"/>
</dbReference>
<dbReference type="Gene3D" id="3.40.640.10">
    <property type="entry name" value="Type I PLP-dependent aspartate aminotransferase-like (Major domain)"/>
    <property type="match status" value="1"/>
</dbReference>
<dbReference type="PIRSF" id="PIRSF005572">
    <property type="entry name" value="NifS"/>
    <property type="match status" value="1"/>
</dbReference>
<protein>
    <recommendedName>
        <fullName evidence="3">cysteine desulfurase</fullName>
        <ecNumber evidence="3">2.8.1.7</ecNumber>
    </recommendedName>
</protein>
<evidence type="ECO:0000256" key="2">
    <source>
        <dbReference type="ARBA" id="ARBA00006490"/>
    </source>
</evidence>
<dbReference type="EMBL" id="JAKEVY010000005">
    <property type="protein sequence ID" value="MCF1716587.1"/>
    <property type="molecule type" value="Genomic_DNA"/>
</dbReference>
<dbReference type="PANTHER" id="PTHR11601">
    <property type="entry name" value="CYSTEINE DESULFURYLASE FAMILY MEMBER"/>
    <property type="match status" value="1"/>
</dbReference>
<comment type="cofactor">
    <cofactor evidence="1 10">
        <name>pyridoxal 5'-phosphate</name>
        <dbReference type="ChEBI" id="CHEBI:597326"/>
    </cofactor>
</comment>